<dbReference type="GO" id="GO:0015293">
    <property type="term" value="F:symporter activity"/>
    <property type="evidence" value="ECO:0007669"/>
    <property type="project" value="UniProtKB-KW"/>
</dbReference>
<dbReference type="RefSeq" id="WP_276306212.1">
    <property type="nucleotide sequence ID" value="NZ_CP119993.1"/>
</dbReference>
<feature type="transmembrane region" description="Helical" evidence="13">
    <location>
        <begin position="401"/>
        <end position="418"/>
    </location>
</feature>
<dbReference type="Pfam" id="PF00474">
    <property type="entry name" value="SSF"/>
    <property type="match status" value="1"/>
</dbReference>
<keyword evidence="5 13" id="KW-0812">Transmembrane</keyword>
<evidence type="ECO:0000313" key="15">
    <source>
        <dbReference type="Proteomes" id="UP001596547"/>
    </source>
</evidence>
<proteinExistence type="inferred from homology"/>
<comment type="caution">
    <text evidence="14">The sequence shown here is derived from an EMBL/GenBank/DDBJ whole genome shotgun (WGS) entry which is preliminary data.</text>
</comment>
<dbReference type="Gene3D" id="1.20.1730.10">
    <property type="entry name" value="Sodium/glucose cotransporter"/>
    <property type="match status" value="1"/>
</dbReference>
<protein>
    <submittedName>
        <fullName evidence="14">Sodium:solute symporter</fullName>
    </submittedName>
</protein>
<evidence type="ECO:0000256" key="3">
    <source>
        <dbReference type="ARBA" id="ARBA00022448"/>
    </source>
</evidence>
<feature type="transmembrane region" description="Helical" evidence="13">
    <location>
        <begin position="167"/>
        <end position="188"/>
    </location>
</feature>
<dbReference type="GeneID" id="79317865"/>
<keyword evidence="6" id="KW-0769">Symport</keyword>
<organism evidence="14 15">
    <name type="scientific">Halomarina halobia</name>
    <dbReference type="NCBI Taxonomy" id="3033386"/>
    <lineage>
        <taxon>Archaea</taxon>
        <taxon>Methanobacteriati</taxon>
        <taxon>Methanobacteriota</taxon>
        <taxon>Stenosarchaea group</taxon>
        <taxon>Halobacteria</taxon>
        <taxon>Halobacteriales</taxon>
        <taxon>Natronomonadaceae</taxon>
        <taxon>Halomarina</taxon>
    </lineage>
</organism>
<evidence type="ECO:0000256" key="9">
    <source>
        <dbReference type="ARBA" id="ARBA00023065"/>
    </source>
</evidence>
<dbReference type="Proteomes" id="UP001596547">
    <property type="component" value="Unassembled WGS sequence"/>
</dbReference>
<dbReference type="EMBL" id="JBHTBF010000003">
    <property type="protein sequence ID" value="MFC7318949.1"/>
    <property type="molecule type" value="Genomic_DNA"/>
</dbReference>
<feature type="transmembrane region" description="Helical" evidence="13">
    <location>
        <begin position="126"/>
        <end position="147"/>
    </location>
</feature>
<evidence type="ECO:0000256" key="11">
    <source>
        <dbReference type="ARBA" id="ARBA00023201"/>
    </source>
</evidence>
<evidence type="ECO:0000256" key="13">
    <source>
        <dbReference type="SAM" id="Phobius"/>
    </source>
</evidence>
<evidence type="ECO:0000256" key="7">
    <source>
        <dbReference type="ARBA" id="ARBA00022989"/>
    </source>
</evidence>
<name>A0ABD6AEI3_9EURY</name>
<feature type="transmembrane region" description="Helical" evidence="13">
    <location>
        <begin position="425"/>
        <end position="444"/>
    </location>
</feature>
<comment type="similarity">
    <text evidence="2 12">Belongs to the sodium:solute symporter (SSF) (TC 2.A.21) family.</text>
</comment>
<feature type="transmembrane region" description="Helical" evidence="13">
    <location>
        <begin position="277"/>
        <end position="301"/>
    </location>
</feature>
<feature type="transmembrane region" description="Helical" evidence="13">
    <location>
        <begin position="6"/>
        <end position="25"/>
    </location>
</feature>
<evidence type="ECO:0000256" key="4">
    <source>
        <dbReference type="ARBA" id="ARBA00022475"/>
    </source>
</evidence>
<dbReference type="PANTHER" id="PTHR48086">
    <property type="entry name" value="SODIUM/PROLINE SYMPORTER-RELATED"/>
    <property type="match status" value="1"/>
</dbReference>
<evidence type="ECO:0000313" key="14">
    <source>
        <dbReference type="EMBL" id="MFC7318949.1"/>
    </source>
</evidence>
<dbReference type="InterPro" id="IPR038377">
    <property type="entry name" value="Na/Glc_symporter_sf"/>
</dbReference>
<feature type="transmembrane region" description="Helical" evidence="13">
    <location>
        <begin position="45"/>
        <end position="66"/>
    </location>
</feature>
<dbReference type="PANTHER" id="PTHR48086:SF3">
    <property type="entry name" value="SODIUM_PROLINE SYMPORTER"/>
    <property type="match status" value="1"/>
</dbReference>
<keyword evidence="7 13" id="KW-1133">Transmembrane helix</keyword>
<dbReference type="GO" id="GO:0006814">
    <property type="term" value="P:sodium ion transport"/>
    <property type="evidence" value="ECO:0007669"/>
    <property type="project" value="UniProtKB-KW"/>
</dbReference>
<dbReference type="GO" id="GO:0005886">
    <property type="term" value="C:plasma membrane"/>
    <property type="evidence" value="ECO:0007669"/>
    <property type="project" value="UniProtKB-SubCell"/>
</dbReference>
<feature type="transmembrane region" description="Helical" evidence="13">
    <location>
        <begin position="321"/>
        <end position="348"/>
    </location>
</feature>
<feature type="transmembrane region" description="Helical" evidence="13">
    <location>
        <begin position="238"/>
        <end position="256"/>
    </location>
</feature>
<evidence type="ECO:0000256" key="8">
    <source>
        <dbReference type="ARBA" id="ARBA00023053"/>
    </source>
</evidence>
<gene>
    <name evidence="14" type="ORF">ACFQPE_19435</name>
</gene>
<keyword evidence="11" id="KW-0739">Sodium transport</keyword>
<feature type="transmembrane region" description="Helical" evidence="13">
    <location>
        <begin position="195"/>
        <end position="218"/>
    </location>
</feature>
<keyword evidence="9" id="KW-0406">Ion transport</keyword>
<evidence type="ECO:0000256" key="6">
    <source>
        <dbReference type="ARBA" id="ARBA00022847"/>
    </source>
</evidence>
<dbReference type="PROSITE" id="PS50283">
    <property type="entry name" value="NA_SOLUT_SYMP_3"/>
    <property type="match status" value="1"/>
</dbReference>
<dbReference type="InterPro" id="IPR050277">
    <property type="entry name" value="Sodium:Solute_Symporter"/>
</dbReference>
<keyword evidence="10 13" id="KW-0472">Membrane</keyword>
<comment type="subcellular location">
    <subcellularLocation>
        <location evidence="1">Cell membrane</location>
        <topology evidence="1">Multi-pass membrane protein</topology>
    </subcellularLocation>
</comment>
<feature type="transmembrane region" description="Helical" evidence="13">
    <location>
        <begin position="450"/>
        <end position="469"/>
    </location>
</feature>
<evidence type="ECO:0000256" key="10">
    <source>
        <dbReference type="ARBA" id="ARBA00023136"/>
    </source>
</evidence>
<keyword evidence="8" id="KW-0915">Sodium</keyword>
<dbReference type="InterPro" id="IPR001734">
    <property type="entry name" value="Na/solute_symporter"/>
</dbReference>
<feature type="transmembrane region" description="Helical" evidence="13">
    <location>
        <begin position="72"/>
        <end position="96"/>
    </location>
</feature>
<evidence type="ECO:0000256" key="1">
    <source>
        <dbReference type="ARBA" id="ARBA00004651"/>
    </source>
</evidence>
<reference evidence="14 15" key="1">
    <citation type="journal article" date="2019" name="Int. J. Syst. Evol. Microbiol.">
        <title>The Global Catalogue of Microorganisms (GCM) 10K type strain sequencing project: providing services to taxonomists for standard genome sequencing and annotation.</title>
        <authorList>
            <consortium name="The Broad Institute Genomics Platform"/>
            <consortium name="The Broad Institute Genome Sequencing Center for Infectious Disease"/>
            <person name="Wu L."/>
            <person name="Ma J."/>
        </authorList>
    </citation>
    <scope>NUCLEOTIDE SEQUENCE [LARGE SCALE GENOMIC DNA]</scope>
    <source>
        <strain evidence="14 15">PSR21</strain>
    </source>
</reference>
<evidence type="ECO:0000256" key="5">
    <source>
        <dbReference type="ARBA" id="ARBA00022692"/>
    </source>
</evidence>
<sequence length="506" mass="54293">MPSLWVTVGLVVTTIYLFFLIYLGYRGSQLTLDDVSDYFVAEGSISTLIIFLTGIGTALSSFTFLGSGGITYSLGIAGIVIIGAIVVTDIPAMIIVGEKFWKISKMGKDYVTPSDLLCDRFDDSKWLRVVVAIIAVGFSFFYIAIQFKGMGLVLNVLTDGFVSQDIGIAYVGVFMAIYIAIGGMRGVAYTDALQAILLFGGMTIVALWIIFTVPGNVYIQAAQQATKVTTIDGNLVNLYTVAAGFGLSLPVWPHMWERYFAAKRHSGVWGLGFAEGIGDTFLLTLFAGLIGFAGIATFTGLEGAQADTVILRFIQQMPGPMLGIMMAAAIAAAMSTADSIILMVGSIFSRDIYQVLLAGDVSEERLSTYSKGVSGLIALGALLVATRPLGELIQLVLDMSFPGYFLLLPVAVAAFWWPRANKYGAVAGLVSGVATLVYLLWSGISVWDMWVGFPAAVVQIAVMVPVTYLTPEPPADRVQEFVHDVRAADPERLEGGVGHHRTPVND</sequence>
<keyword evidence="15" id="KW-1185">Reference proteome</keyword>
<accession>A0ABD6AEI3</accession>
<evidence type="ECO:0000256" key="12">
    <source>
        <dbReference type="RuleBase" id="RU362091"/>
    </source>
</evidence>
<keyword evidence="4" id="KW-1003">Cell membrane</keyword>
<evidence type="ECO:0000256" key="2">
    <source>
        <dbReference type="ARBA" id="ARBA00006434"/>
    </source>
</evidence>
<keyword evidence="3" id="KW-0813">Transport</keyword>
<dbReference type="CDD" id="cd10322">
    <property type="entry name" value="SLC5sbd"/>
    <property type="match status" value="1"/>
</dbReference>
<dbReference type="AlphaFoldDB" id="A0ABD6AEI3"/>